<dbReference type="EMBL" id="AEYI02001980">
    <property type="protein sequence ID" value="KFG31212.1"/>
    <property type="molecule type" value="Genomic_DNA"/>
</dbReference>
<keyword evidence="1" id="KW-0732">Signal</keyword>
<protein>
    <recommendedName>
        <fullName evidence="4">Transmembrane protein</fullName>
    </recommendedName>
</protein>
<reference evidence="2 3" key="1">
    <citation type="submission" date="2014-03" db="EMBL/GenBank/DDBJ databases">
        <authorList>
            <person name="Sibley D."/>
            <person name="Venepally P."/>
            <person name="Karamycheva S."/>
            <person name="Hadjithomas M."/>
            <person name="Khan A."/>
            <person name="Brunk B."/>
            <person name="Roos D."/>
            <person name="Caler E."/>
            <person name="Lorenzi H."/>
        </authorList>
    </citation>
    <scope>NUCLEOTIDE SEQUENCE [LARGE SCALE GENOMIC DNA]</scope>
    <source>
        <strain evidence="3">p89</strain>
    </source>
</reference>
<sequence length="230" mass="25214">MPRYCQQQIVCLVCPLCLEFLTTADSMVLVIYTTRHSFAGKFLENSPPHTTMLAALRWAHKGPRNAAGKNPKPALTREDPISYGREPLQAADEAKKYVEAGLLFIVAVSHQPVVRQPKRKRHDQTYGHNLFTPTKESCCAYACSISSTGPCAERYVRAKGDSVATGKDGPNRREAGPTRNYAEGLAILACCLYLLWISSDDNGVLWSRNKSSVASEGEQFFPTGAAANCS</sequence>
<comment type="caution">
    <text evidence="2">The sequence shown here is derived from an EMBL/GenBank/DDBJ whole genome shotgun (WGS) entry which is preliminary data.</text>
</comment>
<evidence type="ECO:0000256" key="1">
    <source>
        <dbReference type="SAM" id="SignalP"/>
    </source>
</evidence>
<dbReference type="Proteomes" id="UP000028828">
    <property type="component" value="Unassembled WGS sequence"/>
</dbReference>
<dbReference type="VEuPathDB" id="ToxoDB:TGP89_212280"/>
<proteinExistence type="predicted"/>
<evidence type="ECO:0000313" key="3">
    <source>
        <dbReference type="Proteomes" id="UP000028828"/>
    </source>
</evidence>
<evidence type="ECO:0000313" key="2">
    <source>
        <dbReference type="EMBL" id="KFG31212.1"/>
    </source>
</evidence>
<accession>A0A086JGE4</accession>
<feature type="signal peptide" evidence="1">
    <location>
        <begin position="1"/>
        <end position="24"/>
    </location>
</feature>
<feature type="chain" id="PRO_5001808072" description="Transmembrane protein" evidence="1">
    <location>
        <begin position="25"/>
        <end position="230"/>
    </location>
</feature>
<gene>
    <name evidence="2" type="ORF">TGP89_212280</name>
</gene>
<organism evidence="2 3">
    <name type="scientific">Toxoplasma gondii p89</name>
    <dbReference type="NCBI Taxonomy" id="943119"/>
    <lineage>
        <taxon>Eukaryota</taxon>
        <taxon>Sar</taxon>
        <taxon>Alveolata</taxon>
        <taxon>Apicomplexa</taxon>
        <taxon>Conoidasida</taxon>
        <taxon>Coccidia</taxon>
        <taxon>Eucoccidiorida</taxon>
        <taxon>Eimeriorina</taxon>
        <taxon>Sarcocystidae</taxon>
        <taxon>Toxoplasma</taxon>
    </lineage>
</organism>
<name>A0A086JGE4_TOXGO</name>
<dbReference type="AlphaFoldDB" id="A0A086JGE4"/>
<evidence type="ECO:0008006" key="4">
    <source>
        <dbReference type="Google" id="ProtNLM"/>
    </source>
</evidence>